<dbReference type="SUPFAM" id="SSF140683">
    <property type="entry name" value="SP0561-like"/>
    <property type="match status" value="1"/>
</dbReference>
<reference evidence="5 6" key="1">
    <citation type="submission" date="2016-10" db="EMBL/GenBank/DDBJ databases">
        <authorList>
            <person name="de Groot N.N."/>
        </authorList>
    </citation>
    <scope>NUCLEOTIDE SEQUENCE [LARGE SCALE GENOMIC DNA]</scope>
    <source>
        <strain evidence="5 6">S137</strain>
    </source>
</reference>
<feature type="domain" description="Hemerythrin-like" evidence="2">
    <location>
        <begin position="182"/>
        <end position="307"/>
    </location>
</feature>
<dbReference type="Gene3D" id="1.20.120.520">
    <property type="entry name" value="nmb1532 protein domain like"/>
    <property type="match status" value="1"/>
</dbReference>
<feature type="domain" description="DUF1858" evidence="4">
    <location>
        <begin position="5"/>
        <end position="62"/>
    </location>
</feature>
<dbReference type="GO" id="GO:0005886">
    <property type="term" value="C:plasma membrane"/>
    <property type="evidence" value="ECO:0007669"/>
    <property type="project" value="TreeGrafter"/>
</dbReference>
<dbReference type="PANTHER" id="PTHR39966:SF3">
    <property type="entry name" value="DUF438 DOMAIN-CONTAINING PROTEIN"/>
    <property type="match status" value="1"/>
</dbReference>
<dbReference type="Proteomes" id="UP000182412">
    <property type="component" value="Unassembled WGS sequence"/>
</dbReference>
<name>A0A1H0VBJ2_SELRU</name>
<dbReference type="Pfam" id="PF01814">
    <property type="entry name" value="Hemerythrin"/>
    <property type="match status" value="1"/>
</dbReference>
<accession>A0A1H0VBJ2</accession>
<dbReference type="OrthoDB" id="9769774at2"/>
<organism evidence="5 6">
    <name type="scientific">Selenomonas ruminantium</name>
    <dbReference type="NCBI Taxonomy" id="971"/>
    <lineage>
        <taxon>Bacteria</taxon>
        <taxon>Bacillati</taxon>
        <taxon>Bacillota</taxon>
        <taxon>Negativicutes</taxon>
        <taxon>Selenomonadales</taxon>
        <taxon>Selenomonadaceae</taxon>
        <taxon>Selenomonas</taxon>
    </lineage>
</organism>
<evidence type="ECO:0000313" key="6">
    <source>
        <dbReference type="Proteomes" id="UP000182412"/>
    </source>
</evidence>
<dbReference type="Gene3D" id="1.10.3910.10">
    <property type="entry name" value="SP0561-like"/>
    <property type="match status" value="1"/>
</dbReference>
<evidence type="ECO:0000313" key="5">
    <source>
        <dbReference type="EMBL" id="SDP75721.1"/>
    </source>
</evidence>
<dbReference type="Pfam" id="PF04282">
    <property type="entry name" value="DUF438"/>
    <property type="match status" value="1"/>
</dbReference>
<dbReference type="InterPro" id="IPR007380">
    <property type="entry name" value="DUF438"/>
</dbReference>
<evidence type="ECO:0000259" key="4">
    <source>
        <dbReference type="Pfam" id="PF08984"/>
    </source>
</evidence>
<proteinExistence type="predicted"/>
<dbReference type="RefSeq" id="WP_074573537.1">
    <property type="nucleotide sequence ID" value="NZ_FNJQ01000049.1"/>
</dbReference>
<gene>
    <name evidence="5" type="ORF">SAMN05216366_14914</name>
</gene>
<dbReference type="EMBL" id="FNJQ01000049">
    <property type="protein sequence ID" value="SDP75721.1"/>
    <property type="molecule type" value="Genomic_DNA"/>
</dbReference>
<feature type="coiled-coil region" evidence="1">
    <location>
        <begin position="148"/>
        <end position="204"/>
    </location>
</feature>
<dbReference type="PANTHER" id="PTHR39966">
    <property type="entry name" value="BLL2471 PROTEIN-RELATED"/>
    <property type="match status" value="1"/>
</dbReference>
<dbReference type="InterPro" id="IPR038062">
    <property type="entry name" value="ScdA-like_N_sf"/>
</dbReference>
<dbReference type="InterPro" id="IPR012312">
    <property type="entry name" value="Hemerythrin-like"/>
</dbReference>
<dbReference type="Pfam" id="PF13596">
    <property type="entry name" value="PAS_10"/>
    <property type="match status" value="1"/>
</dbReference>
<evidence type="ECO:0008006" key="7">
    <source>
        <dbReference type="Google" id="ProtNLM"/>
    </source>
</evidence>
<keyword evidence="1" id="KW-0175">Coiled coil</keyword>
<protein>
    <recommendedName>
        <fullName evidence="7">DUF438 domain-containing protein</fullName>
    </recommendedName>
</protein>
<evidence type="ECO:0000259" key="3">
    <source>
        <dbReference type="Pfam" id="PF04282"/>
    </source>
</evidence>
<dbReference type="AlphaFoldDB" id="A0A1H0VBJ2"/>
<feature type="domain" description="DUF438" evidence="3">
    <location>
        <begin position="85"/>
        <end position="149"/>
    </location>
</feature>
<dbReference type="InterPro" id="IPR015077">
    <property type="entry name" value="DUF1858"/>
</dbReference>
<evidence type="ECO:0000259" key="2">
    <source>
        <dbReference type="Pfam" id="PF01814"/>
    </source>
</evidence>
<sequence>MVKKIDFNLTVAELVKNDPEIKDILAGLGFDKILNPMALKVMGNIMTIPRGAAMKGVSLETVMQAFQEHGYMVLGGEDEQRKEKLKGYIERLSNGEDLENVRADFVKEFASVSVLEIAAAEQELIKGGTPMKQVQKLCDIHSAMFHGRTEAEVMQAELQARREQTENLNSQMDLSEELPPGHPISLMRAENTGLEKVLDILQRECEGAESPAAEVVIRALRQFNGVRAHYAKKEELLMPLLYKYGVTGPSQVMWGVDDEIKKELGVLTRATSEDQDNVLIYKGRIAALAQRTREMIYKEEQILFPLCLRYFTETEWKRVYRDFPEMGVAFVENPAKWEPGEAWAAEELAKVKEQEILDGKIQLPTGELTVKQLSAIFSLLPLDLTFIDAEEKLRFFINEGRVFPRPLAALGRDVAECHPPQIVPVVRNLVADFKAKKRSSLEVARYIMGKPIMVKYMAVYDDAGEYIGTLEAVQDCSHILEKFSRK</sequence>
<dbReference type="Pfam" id="PF08984">
    <property type="entry name" value="DUF1858"/>
    <property type="match status" value="1"/>
</dbReference>
<evidence type="ECO:0000256" key="1">
    <source>
        <dbReference type="SAM" id="Coils"/>
    </source>
</evidence>